<organism evidence="1 2">
    <name type="scientific">Micromonospora sediminicola</name>
    <dbReference type="NCBI Taxonomy" id="946078"/>
    <lineage>
        <taxon>Bacteria</taxon>
        <taxon>Bacillati</taxon>
        <taxon>Actinomycetota</taxon>
        <taxon>Actinomycetes</taxon>
        <taxon>Micromonosporales</taxon>
        <taxon>Micromonosporaceae</taxon>
        <taxon>Micromonospora</taxon>
    </lineage>
</organism>
<evidence type="ECO:0008006" key="3">
    <source>
        <dbReference type="Google" id="ProtNLM"/>
    </source>
</evidence>
<name>A0A1A9BC00_9ACTN</name>
<dbReference type="OrthoDB" id="9808666at2"/>
<evidence type="ECO:0000313" key="1">
    <source>
        <dbReference type="EMBL" id="SBT66514.1"/>
    </source>
</evidence>
<accession>A0A1A9BC00</accession>
<dbReference type="InterPro" id="IPR037079">
    <property type="entry name" value="AF2212/PG0164-like_sf"/>
</dbReference>
<dbReference type="SUPFAM" id="SSF141694">
    <property type="entry name" value="AF2212/PG0164-like"/>
    <property type="match status" value="1"/>
</dbReference>
<dbReference type="STRING" id="946078.GA0070622_3537"/>
<dbReference type="AlphaFoldDB" id="A0A1A9BC00"/>
<dbReference type="EMBL" id="FLRH01000003">
    <property type="protein sequence ID" value="SBT66514.1"/>
    <property type="molecule type" value="Genomic_DNA"/>
</dbReference>
<dbReference type="Proteomes" id="UP000199558">
    <property type="component" value="Unassembled WGS sequence"/>
</dbReference>
<evidence type="ECO:0000313" key="2">
    <source>
        <dbReference type="Proteomes" id="UP000199558"/>
    </source>
</evidence>
<dbReference type="InterPro" id="IPR015018">
    <property type="entry name" value="DUF1905"/>
</dbReference>
<gene>
    <name evidence="1" type="ORF">GA0070622_3537</name>
</gene>
<dbReference type="Gene3D" id="2.40.30.100">
    <property type="entry name" value="AF2212/PG0164-like"/>
    <property type="match status" value="1"/>
</dbReference>
<dbReference type="RefSeq" id="WP_091574288.1">
    <property type="nucleotide sequence ID" value="NZ_FLRH01000003.1"/>
</dbReference>
<protein>
    <recommendedName>
        <fullName evidence="3">DUF1905 domain-containing protein</fullName>
    </recommendedName>
</protein>
<reference evidence="2" key="1">
    <citation type="submission" date="2016-06" db="EMBL/GenBank/DDBJ databases">
        <authorList>
            <person name="Varghese N."/>
            <person name="Submissions Spin"/>
        </authorList>
    </citation>
    <scope>NUCLEOTIDE SEQUENCE [LARGE SCALE GENOMIC DNA]</scope>
    <source>
        <strain evidence="2">DSM 45794</strain>
    </source>
</reference>
<keyword evidence="2" id="KW-1185">Reference proteome</keyword>
<sequence>MELAFSGEVWFWRGPAPYHFVTVPDEQSAAIEAASASVTYGWGMIPVAVRIGGTDWRTSLWPKDGRYVVPLRVAARRAEGIEVGDRVDVRLTVDV</sequence>
<dbReference type="Pfam" id="PF08922">
    <property type="entry name" value="DUF1905"/>
    <property type="match status" value="1"/>
</dbReference>
<proteinExistence type="predicted"/>